<gene>
    <name evidence="2" type="ORF">MZV50_04000</name>
</gene>
<dbReference type="GO" id="GO:0016787">
    <property type="term" value="F:hydrolase activity"/>
    <property type="evidence" value="ECO:0007669"/>
    <property type="project" value="UniProtKB-KW"/>
</dbReference>
<keyword evidence="2" id="KW-0378">Hydrolase</keyword>
<dbReference type="Pfam" id="PF01738">
    <property type="entry name" value="DLH"/>
    <property type="match status" value="1"/>
</dbReference>
<sequence>MGQRIALATRDGAPFAAYQAPPQEARRGGIVMLHAIWGVTPHIRQLSDSLAEQGYEVIAPSLMDAADADFPIEDTTPAILDARMAMGQATGWGVSTLPRVQAAIDALDGPVFAMGFCYGGTTAWLAACRCEGLAAVSAFYGGDIVAYRDETPKVPTILHFGKTDSLIPMTDVEAIRDAHPDLPIYPYDAGHAFVAPSGHHPDSARLALLRTLQLFQRSGGSKAEA</sequence>
<keyword evidence="3" id="KW-1185">Reference proteome</keyword>
<dbReference type="Proteomes" id="UP001057520">
    <property type="component" value="Chromosome"/>
</dbReference>
<dbReference type="PANTHER" id="PTHR46623">
    <property type="entry name" value="CARBOXYMETHYLENEBUTENOLIDASE-RELATED"/>
    <property type="match status" value="1"/>
</dbReference>
<reference evidence="2 3" key="1">
    <citation type="submission" date="2022-04" db="EMBL/GenBank/DDBJ databases">
        <title>Genome sequence of soybean root-associated Caulobacter segnis RL271.</title>
        <authorList>
            <person name="Longley R."/>
            <person name="Bonito G."/>
            <person name="Trigodet F."/>
            <person name="Crosson S."/>
            <person name="Fiebig A."/>
        </authorList>
    </citation>
    <scope>NUCLEOTIDE SEQUENCE [LARGE SCALE GENOMIC DNA]</scope>
    <source>
        <strain evidence="2 3">RL271</strain>
    </source>
</reference>
<dbReference type="Gene3D" id="3.40.50.1820">
    <property type="entry name" value="alpha/beta hydrolase"/>
    <property type="match status" value="1"/>
</dbReference>
<organism evidence="2 3">
    <name type="scientific">Caulobacter segnis</name>
    <dbReference type="NCBI Taxonomy" id="88688"/>
    <lineage>
        <taxon>Bacteria</taxon>
        <taxon>Pseudomonadati</taxon>
        <taxon>Pseudomonadota</taxon>
        <taxon>Alphaproteobacteria</taxon>
        <taxon>Caulobacterales</taxon>
        <taxon>Caulobacteraceae</taxon>
        <taxon>Caulobacter</taxon>
    </lineage>
</organism>
<dbReference type="InterPro" id="IPR051049">
    <property type="entry name" value="Dienelactone_hydrolase-like"/>
</dbReference>
<dbReference type="InterPro" id="IPR029058">
    <property type="entry name" value="AB_hydrolase_fold"/>
</dbReference>
<protein>
    <submittedName>
        <fullName evidence="2">Dienelactone hydrolase family protein</fullName>
    </submittedName>
</protein>
<name>A0ABY4ZVU8_9CAUL</name>
<dbReference type="SUPFAM" id="SSF53474">
    <property type="entry name" value="alpha/beta-Hydrolases"/>
    <property type="match status" value="1"/>
</dbReference>
<dbReference type="PANTHER" id="PTHR46623:SF6">
    <property type="entry name" value="ALPHA_BETA-HYDROLASES SUPERFAMILY PROTEIN"/>
    <property type="match status" value="1"/>
</dbReference>
<feature type="domain" description="Dienelactone hydrolase" evidence="1">
    <location>
        <begin position="15"/>
        <end position="217"/>
    </location>
</feature>
<evidence type="ECO:0000313" key="3">
    <source>
        <dbReference type="Proteomes" id="UP001057520"/>
    </source>
</evidence>
<evidence type="ECO:0000259" key="1">
    <source>
        <dbReference type="Pfam" id="PF01738"/>
    </source>
</evidence>
<dbReference type="EMBL" id="CP096040">
    <property type="protein sequence ID" value="USQ96754.1"/>
    <property type="molecule type" value="Genomic_DNA"/>
</dbReference>
<accession>A0ABY4ZVU8</accession>
<proteinExistence type="predicted"/>
<evidence type="ECO:0000313" key="2">
    <source>
        <dbReference type="EMBL" id="USQ96754.1"/>
    </source>
</evidence>
<dbReference type="InterPro" id="IPR002925">
    <property type="entry name" value="Dienelactn_hydro"/>
</dbReference>